<keyword evidence="3" id="KW-1185">Reference proteome</keyword>
<protein>
    <recommendedName>
        <fullName evidence="1">Glyoxalase-like domain-containing protein</fullName>
    </recommendedName>
</protein>
<gene>
    <name evidence="2" type="ORF">GCM10011611_12230</name>
</gene>
<reference evidence="2" key="2">
    <citation type="submission" date="2020-09" db="EMBL/GenBank/DDBJ databases">
        <authorList>
            <person name="Sun Q."/>
            <person name="Zhou Y."/>
        </authorList>
    </citation>
    <scope>NUCLEOTIDE SEQUENCE</scope>
    <source>
        <strain evidence="2">CGMCC 1.15725</strain>
    </source>
</reference>
<evidence type="ECO:0000313" key="2">
    <source>
        <dbReference type="EMBL" id="GGF08371.1"/>
    </source>
</evidence>
<dbReference type="SUPFAM" id="SSF54593">
    <property type="entry name" value="Glyoxalase/Bleomycin resistance protein/Dihydroxybiphenyl dioxygenase"/>
    <property type="match status" value="1"/>
</dbReference>
<dbReference type="InterPro" id="IPR025870">
    <property type="entry name" value="Glyoxalase-like_dom"/>
</dbReference>
<name>A0A8J2YQF9_9PROT</name>
<dbReference type="PANTHER" id="PTHR40265:SF1">
    <property type="entry name" value="GLYOXALASE-LIKE DOMAIN-CONTAINING PROTEIN"/>
    <property type="match status" value="1"/>
</dbReference>
<feature type="domain" description="Glyoxalase-like" evidence="1">
    <location>
        <begin position="8"/>
        <end position="188"/>
    </location>
</feature>
<dbReference type="Pfam" id="PF13468">
    <property type="entry name" value="Glyoxalase_3"/>
    <property type="match status" value="1"/>
</dbReference>
<dbReference type="AlphaFoldDB" id="A0A8J2YQF9"/>
<evidence type="ECO:0000313" key="3">
    <source>
        <dbReference type="Proteomes" id="UP000646365"/>
    </source>
</evidence>
<accession>A0A8J2YQF9</accession>
<dbReference type="InterPro" id="IPR029068">
    <property type="entry name" value="Glyas_Bleomycin-R_OHBP_Dase"/>
</dbReference>
<dbReference type="PANTHER" id="PTHR40265">
    <property type="entry name" value="BLL2707 PROTEIN"/>
    <property type="match status" value="1"/>
</dbReference>
<dbReference type="EMBL" id="BMJQ01000003">
    <property type="protein sequence ID" value="GGF08371.1"/>
    <property type="molecule type" value="Genomic_DNA"/>
</dbReference>
<dbReference type="RefSeq" id="WP_189043640.1">
    <property type="nucleotide sequence ID" value="NZ_BMJQ01000003.1"/>
</dbReference>
<evidence type="ECO:0000259" key="1">
    <source>
        <dbReference type="Pfam" id="PF13468"/>
    </source>
</evidence>
<organism evidence="2 3">
    <name type="scientific">Aliidongia dinghuensis</name>
    <dbReference type="NCBI Taxonomy" id="1867774"/>
    <lineage>
        <taxon>Bacteria</taxon>
        <taxon>Pseudomonadati</taxon>
        <taxon>Pseudomonadota</taxon>
        <taxon>Alphaproteobacteria</taxon>
        <taxon>Rhodospirillales</taxon>
        <taxon>Dongiaceae</taxon>
        <taxon>Aliidongia</taxon>
    </lineage>
</organism>
<dbReference type="Proteomes" id="UP000646365">
    <property type="component" value="Unassembled WGS sequence"/>
</dbReference>
<dbReference type="Gene3D" id="3.10.180.10">
    <property type="entry name" value="2,3-Dihydroxybiphenyl 1,2-Dioxygenase, domain 1"/>
    <property type="match status" value="1"/>
</dbReference>
<sequence>MAHGILGIDHTLVGVADLDQAAMAWTRLGFTLSPRGRHIGWGTANYCVMFERDYIELLGILDPKQFVNGLDQFLAKRGEGLLGFAYGSADNAATRASLAAAGLGVSEVKDLARQLELPEGTALPKFRLVFLEAETAPGVASFVTEHLTPELLRRPEWLVHANGAVGLKGVTVAIDDPVALVPAYERLFGPHSVNRTDDIVTLHVGRHTILFAGREDLEALHPELDLADEDPAEPRIVLMTLASADLDRTIDHLTFGQIEFEQRRDGAVLVPADMATGAALEFVAA</sequence>
<comment type="caution">
    <text evidence="2">The sequence shown here is derived from an EMBL/GenBank/DDBJ whole genome shotgun (WGS) entry which is preliminary data.</text>
</comment>
<proteinExistence type="predicted"/>
<reference evidence="2" key="1">
    <citation type="journal article" date="2014" name="Int. J. Syst. Evol. Microbiol.">
        <title>Complete genome sequence of Corynebacterium casei LMG S-19264T (=DSM 44701T), isolated from a smear-ripened cheese.</title>
        <authorList>
            <consortium name="US DOE Joint Genome Institute (JGI-PGF)"/>
            <person name="Walter F."/>
            <person name="Albersmeier A."/>
            <person name="Kalinowski J."/>
            <person name="Ruckert C."/>
        </authorList>
    </citation>
    <scope>NUCLEOTIDE SEQUENCE</scope>
    <source>
        <strain evidence="2">CGMCC 1.15725</strain>
    </source>
</reference>